<accession>A0ABV1K5S2</accession>
<organism evidence="3 4">
    <name type="scientific">Pseudonocardia nematodicida</name>
    <dbReference type="NCBI Taxonomy" id="1206997"/>
    <lineage>
        <taxon>Bacteria</taxon>
        <taxon>Bacillati</taxon>
        <taxon>Actinomycetota</taxon>
        <taxon>Actinomycetes</taxon>
        <taxon>Pseudonocardiales</taxon>
        <taxon>Pseudonocardiaceae</taxon>
        <taxon>Pseudonocardia</taxon>
    </lineage>
</organism>
<reference evidence="3 4" key="1">
    <citation type="submission" date="2024-03" db="EMBL/GenBank/DDBJ databases">
        <title>Draft genome sequence of Pseudonocardia nematodicida JCM 31783.</title>
        <authorList>
            <person name="Butdee W."/>
            <person name="Duangmal K."/>
        </authorList>
    </citation>
    <scope>NUCLEOTIDE SEQUENCE [LARGE SCALE GENOMIC DNA]</scope>
    <source>
        <strain evidence="3 4">JCM 31783</strain>
    </source>
</reference>
<feature type="transmembrane region" description="Helical" evidence="2">
    <location>
        <begin position="52"/>
        <end position="73"/>
    </location>
</feature>
<keyword evidence="2" id="KW-0472">Membrane</keyword>
<evidence type="ECO:0000256" key="1">
    <source>
        <dbReference type="SAM" id="MobiDB-lite"/>
    </source>
</evidence>
<evidence type="ECO:0000313" key="4">
    <source>
        <dbReference type="Proteomes" id="UP001494902"/>
    </source>
</evidence>
<gene>
    <name evidence="3" type="ORF">WIS52_04985</name>
</gene>
<keyword evidence="2" id="KW-1133">Transmembrane helix</keyword>
<dbReference type="InterPro" id="IPR025557">
    <property type="entry name" value="DUF4282"/>
</dbReference>
<dbReference type="Proteomes" id="UP001494902">
    <property type="component" value="Unassembled WGS sequence"/>
</dbReference>
<sequence>MSSPPPGPPPQYPGSPYPAGGPPPPPPPPSNPFVALFDFGFNRFVTPYIVKFLYILLFAALVIGYVFVVVAGFSQGFGLGLLALIGGAIGFLIYLTLFRVTLEFYYAVVRMSEDIHNRR</sequence>
<keyword evidence="2" id="KW-0812">Transmembrane</keyword>
<evidence type="ECO:0000313" key="3">
    <source>
        <dbReference type="EMBL" id="MEQ3549815.1"/>
    </source>
</evidence>
<name>A0ABV1K5S2_9PSEU</name>
<protein>
    <submittedName>
        <fullName evidence="3">DUF4282 domain-containing protein</fullName>
    </submittedName>
</protein>
<comment type="caution">
    <text evidence="3">The sequence shown here is derived from an EMBL/GenBank/DDBJ whole genome shotgun (WGS) entry which is preliminary data.</text>
</comment>
<keyword evidence="4" id="KW-1185">Reference proteome</keyword>
<dbReference type="RefSeq" id="WP_349296910.1">
    <property type="nucleotide sequence ID" value="NZ_JBEDNQ010000002.1"/>
</dbReference>
<evidence type="ECO:0000256" key="2">
    <source>
        <dbReference type="SAM" id="Phobius"/>
    </source>
</evidence>
<dbReference type="Pfam" id="PF14110">
    <property type="entry name" value="DUF4282"/>
    <property type="match status" value="1"/>
</dbReference>
<dbReference type="EMBL" id="JBEDNQ010000002">
    <property type="protein sequence ID" value="MEQ3549815.1"/>
    <property type="molecule type" value="Genomic_DNA"/>
</dbReference>
<proteinExistence type="predicted"/>
<feature type="region of interest" description="Disordered" evidence="1">
    <location>
        <begin position="1"/>
        <end position="26"/>
    </location>
</feature>
<feature type="transmembrane region" description="Helical" evidence="2">
    <location>
        <begin position="79"/>
        <end position="102"/>
    </location>
</feature>